<protein>
    <submittedName>
        <fullName evidence="13">Ig-like domain-containing protein</fullName>
    </submittedName>
</protein>
<evidence type="ECO:0000256" key="7">
    <source>
        <dbReference type="ARBA" id="ARBA00023157"/>
    </source>
</evidence>
<dbReference type="GO" id="GO:0012505">
    <property type="term" value="C:endomembrane system"/>
    <property type="evidence" value="ECO:0007669"/>
    <property type="project" value="UniProtKB-SubCell"/>
</dbReference>
<keyword evidence="12" id="KW-1185">Reference proteome</keyword>
<dbReference type="GO" id="GO:0005886">
    <property type="term" value="C:plasma membrane"/>
    <property type="evidence" value="ECO:0007669"/>
    <property type="project" value="TreeGrafter"/>
</dbReference>
<accession>A0A914WHN6</accession>
<feature type="disulfide bond" evidence="9">
    <location>
        <begin position="306"/>
        <end position="321"/>
    </location>
</feature>
<sequence length="503" mass="54064">MGPAAKSIALLTLALIVAGVVVDQGLYRVTLNFTDLPYSSHLRDIHSKEFARTSQHVAAAVRSLFESIPGDQDVIVVDYRYHQVIGTLVTFDVYTKTASSVIRKAIDAAIDDGYIGQLAVAYEGYEFHIVHGSPAGCPDGDFQCVDGSCIKVVLQCDGVAHCRDGSDEDTTHANCAPSTPAISMGASKVEVGVGGTLELLATVVRLGDRAVIWTRQDGHVLGHGGVSAVADPRVHVTHNGTEHQLLLENVYPEDAGQYSVSVQGADVSASTQVVVKEADVPSRPKQCPPLELPCRSGHCLPSDKWCDGQPNCPDGDDEHHCANLADHSSSCLPDEFQCHDGACIALNQKCDTVLDCADGSDELGCHRANHKKGNKTRKHHKNAHDGDVVKTLPSVVRHFPAGRPTVACADGSTPEWSLHGSTYCWSNKVCPQGTSCLHGLCCKTAHENLKRCPDWKIECANGDCILPEQKCNRKYDCADGSDEIDCGSCFFVFAKHNGKRGFI</sequence>
<organism evidence="12 13">
    <name type="scientific">Plectus sambesii</name>
    <dbReference type="NCBI Taxonomy" id="2011161"/>
    <lineage>
        <taxon>Eukaryota</taxon>
        <taxon>Metazoa</taxon>
        <taxon>Ecdysozoa</taxon>
        <taxon>Nematoda</taxon>
        <taxon>Chromadorea</taxon>
        <taxon>Plectida</taxon>
        <taxon>Plectina</taxon>
        <taxon>Plectoidea</taxon>
        <taxon>Plectidae</taxon>
        <taxon>Plectus</taxon>
    </lineage>
</organism>
<dbReference type="InterPro" id="IPR036179">
    <property type="entry name" value="Ig-like_dom_sf"/>
</dbReference>
<evidence type="ECO:0000256" key="1">
    <source>
        <dbReference type="ARBA" id="ARBA00004167"/>
    </source>
</evidence>
<dbReference type="Proteomes" id="UP000887566">
    <property type="component" value="Unplaced"/>
</dbReference>
<dbReference type="InterPro" id="IPR013098">
    <property type="entry name" value="Ig_I-set"/>
</dbReference>
<feature type="disulfide bond" evidence="9">
    <location>
        <begin position="338"/>
        <end position="356"/>
    </location>
</feature>
<dbReference type="GO" id="GO:0016192">
    <property type="term" value="P:vesicle-mediated transport"/>
    <property type="evidence" value="ECO:0007669"/>
    <property type="project" value="UniProtKB-ARBA"/>
</dbReference>
<dbReference type="SMART" id="SM00192">
    <property type="entry name" value="LDLa"/>
    <property type="match status" value="4"/>
</dbReference>
<dbReference type="CDD" id="cd00112">
    <property type="entry name" value="LDLa"/>
    <property type="match status" value="4"/>
</dbReference>
<evidence type="ECO:0000256" key="8">
    <source>
        <dbReference type="ARBA" id="ARBA00023180"/>
    </source>
</evidence>
<dbReference type="SMART" id="SM00409">
    <property type="entry name" value="IG"/>
    <property type="match status" value="1"/>
</dbReference>
<feature type="domain" description="Ig-like" evidence="11">
    <location>
        <begin position="180"/>
        <end position="276"/>
    </location>
</feature>
<dbReference type="InterPro" id="IPR007110">
    <property type="entry name" value="Ig-like_dom"/>
</dbReference>
<keyword evidence="7 9" id="KW-1015">Disulfide bond</keyword>
<feature type="disulfide bond" evidence="9">
    <location>
        <begin position="144"/>
        <end position="162"/>
    </location>
</feature>
<evidence type="ECO:0000256" key="9">
    <source>
        <dbReference type="PROSITE-ProRule" id="PRU00124"/>
    </source>
</evidence>
<dbReference type="Gene3D" id="2.60.40.10">
    <property type="entry name" value="Immunoglobulins"/>
    <property type="match status" value="1"/>
</dbReference>
<dbReference type="PROSITE" id="PS01209">
    <property type="entry name" value="LDLRA_1"/>
    <property type="match status" value="3"/>
</dbReference>
<proteinExistence type="predicted"/>
<dbReference type="FunFam" id="4.10.400.10:FF:000065">
    <property type="entry name" value="Transmembrane protease serine 7"/>
    <property type="match status" value="1"/>
</dbReference>
<dbReference type="InterPro" id="IPR013783">
    <property type="entry name" value="Ig-like_fold"/>
</dbReference>
<dbReference type="PROSITE" id="PS50068">
    <property type="entry name" value="LDLRA_2"/>
    <property type="match status" value="4"/>
</dbReference>
<dbReference type="PANTHER" id="PTHR24270:SF60">
    <property type="entry name" value="CUB AND LDLA DOMAIN, ISOFORM A-RELATED"/>
    <property type="match status" value="1"/>
</dbReference>
<feature type="disulfide bond" evidence="9">
    <location>
        <begin position="331"/>
        <end position="343"/>
    </location>
</feature>
<dbReference type="Pfam" id="PF07679">
    <property type="entry name" value="I-set"/>
    <property type="match status" value="1"/>
</dbReference>
<keyword evidence="8" id="KW-0325">Glycoprotein</keyword>
<feature type="disulfide bond" evidence="9">
    <location>
        <begin position="350"/>
        <end position="365"/>
    </location>
</feature>
<evidence type="ECO:0000313" key="12">
    <source>
        <dbReference type="Proteomes" id="UP000887566"/>
    </source>
</evidence>
<dbReference type="PRINTS" id="PR00261">
    <property type="entry name" value="LDLRECEPTOR"/>
</dbReference>
<name>A0A914WHN6_9BILA</name>
<comment type="caution">
    <text evidence="9">Lacks conserved residue(s) required for the propagation of feature annotation.</text>
</comment>
<evidence type="ECO:0000256" key="4">
    <source>
        <dbReference type="ARBA" id="ARBA00022737"/>
    </source>
</evidence>
<feature type="disulfide bond" evidence="9">
    <location>
        <begin position="471"/>
        <end position="486"/>
    </location>
</feature>
<keyword evidence="6" id="KW-0472">Membrane</keyword>
<feature type="disulfide bond" evidence="9">
    <location>
        <begin position="287"/>
        <end position="299"/>
    </location>
</feature>
<keyword evidence="3" id="KW-0812">Transmembrane</keyword>
<keyword evidence="5" id="KW-1133">Transmembrane helix</keyword>
<comment type="subcellular location">
    <subcellularLocation>
        <location evidence="2">Endomembrane system</location>
    </subcellularLocation>
    <subcellularLocation>
        <location evidence="1">Membrane</location>
        <topology evidence="1">Single-pass membrane protein</topology>
    </subcellularLocation>
</comment>
<dbReference type="AlphaFoldDB" id="A0A914WHN6"/>
<evidence type="ECO:0000256" key="2">
    <source>
        <dbReference type="ARBA" id="ARBA00004308"/>
    </source>
</evidence>
<evidence type="ECO:0000256" key="10">
    <source>
        <dbReference type="SAM" id="SignalP"/>
    </source>
</evidence>
<dbReference type="PROSITE" id="PS50835">
    <property type="entry name" value="IG_LIKE"/>
    <property type="match status" value="1"/>
</dbReference>
<reference evidence="13" key="1">
    <citation type="submission" date="2022-11" db="UniProtKB">
        <authorList>
            <consortium name="WormBaseParasite"/>
        </authorList>
    </citation>
    <scope>IDENTIFICATION</scope>
</reference>
<evidence type="ECO:0000256" key="6">
    <source>
        <dbReference type="ARBA" id="ARBA00023136"/>
    </source>
</evidence>
<dbReference type="InterPro" id="IPR036055">
    <property type="entry name" value="LDL_receptor-like_sf"/>
</dbReference>
<dbReference type="InterPro" id="IPR002172">
    <property type="entry name" value="LDrepeatLR_classA_rpt"/>
</dbReference>
<feature type="disulfide bond" evidence="9">
    <location>
        <begin position="452"/>
        <end position="464"/>
    </location>
</feature>
<dbReference type="Pfam" id="PF00057">
    <property type="entry name" value="Ldl_recept_a"/>
    <property type="match status" value="4"/>
</dbReference>
<dbReference type="SUPFAM" id="SSF48726">
    <property type="entry name" value="Immunoglobulin"/>
    <property type="match status" value="1"/>
</dbReference>
<evidence type="ECO:0000313" key="13">
    <source>
        <dbReference type="WBParaSite" id="PSAMB.scaffold403size52821.g5458.t1"/>
    </source>
</evidence>
<dbReference type="WBParaSite" id="PSAMB.scaffold403size52821.g5458.t1">
    <property type="protein sequence ID" value="PSAMB.scaffold403size52821.g5458.t1"/>
    <property type="gene ID" value="PSAMB.scaffold403size52821.g5458"/>
</dbReference>
<evidence type="ECO:0000256" key="3">
    <source>
        <dbReference type="ARBA" id="ARBA00022692"/>
    </source>
</evidence>
<dbReference type="InterPro" id="IPR003599">
    <property type="entry name" value="Ig_sub"/>
</dbReference>
<dbReference type="Gene3D" id="4.10.400.10">
    <property type="entry name" value="Low-density Lipoprotein Receptor"/>
    <property type="match status" value="4"/>
</dbReference>
<feature type="disulfide bond" evidence="9">
    <location>
        <begin position="137"/>
        <end position="149"/>
    </location>
</feature>
<keyword evidence="4" id="KW-0677">Repeat</keyword>
<dbReference type="InterPro" id="IPR023415">
    <property type="entry name" value="LDLR_class-A_CS"/>
</dbReference>
<keyword evidence="10" id="KW-0732">Signal</keyword>
<evidence type="ECO:0000256" key="5">
    <source>
        <dbReference type="ARBA" id="ARBA00022989"/>
    </source>
</evidence>
<evidence type="ECO:0000259" key="11">
    <source>
        <dbReference type="PROSITE" id="PS50835"/>
    </source>
</evidence>
<dbReference type="InterPro" id="IPR050685">
    <property type="entry name" value="LDLR"/>
</dbReference>
<dbReference type="PANTHER" id="PTHR24270">
    <property type="entry name" value="LOW-DENSITY LIPOPROTEIN RECEPTOR-RELATED"/>
    <property type="match status" value="1"/>
</dbReference>
<feature type="chain" id="PRO_5037939426" evidence="10">
    <location>
        <begin position="20"/>
        <end position="503"/>
    </location>
</feature>
<feature type="disulfide bond" evidence="9">
    <location>
        <begin position="459"/>
        <end position="477"/>
    </location>
</feature>
<feature type="signal peptide" evidence="10">
    <location>
        <begin position="1"/>
        <end position="19"/>
    </location>
</feature>
<dbReference type="SUPFAM" id="SSF57424">
    <property type="entry name" value="LDL receptor-like module"/>
    <property type="match status" value="4"/>
</dbReference>
<feature type="disulfide bond" evidence="9">
    <location>
        <begin position="294"/>
        <end position="312"/>
    </location>
</feature>